<dbReference type="EMBL" id="JABSTQ010009252">
    <property type="protein sequence ID" value="KAG0431140.1"/>
    <property type="molecule type" value="Genomic_DNA"/>
</dbReference>
<organism evidence="1 2">
    <name type="scientific">Ixodes persulcatus</name>
    <name type="common">Taiga tick</name>
    <dbReference type="NCBI Taxonomy" id="34615"/>
    <lineage>
        <taxon>Eukaryota</taxon>
        <taxon>Metazoa</taxon>
        <taxon>Ecdysozoa</taxon>
        <taxon>Arthropoda</taxon>
        <taxon>Chelicerata</taxon>
        <taxon>Arachnida</taxon>
        <taxon>Acari</taxon>
        <taxon>Parasitiformes</taxon>
        <taxon>Ixodida</taxon>
        <taxon>Ixodoidea</taxon>
        <taxon>Ixodidae</taxon>
        <taxon>Ixodinae</taxon>
        <taxon>Ixodes</taxon>
    </lineage>
</organism>
<dbReference type="Proteomes" id="UP000805193">
    <property type="component" value="Unassembled WGS sequence"/>
</dbReference>
<evidence type="ECO:0000313" key="1">
    <source>
        <dbReference type="EMBL" id="KAG0431140.1"/>
    </source>
</evidence>
<proteinExistence type="predicted"/>
<evidence type="ECO:0000313" key="2">
    <source>
        <dbReference type="Proteomes" id="UP000805193"/>
    </source>
</evidence>
<accession>A0AC60QBS4</accession>
<comment type="caution">
    <text evidence="1">The sequence shown here is derived from an EMBL/GenBank/DDBJ whole genome shotgun (WGS) entry which is preliminary data.</text>
</comment>
<name>A0AC60QBS4_IXOPE</name>
<protein>
    <submittedName>
        <fullName evidence="1">Uncharacterized protein</fullName>
    </submittedName>
</protein>
<gene>
    <name evidence="1" type="ORF">HPB47_022059</name>
</gene>
<sequence length="410" mass="45859">MEAIVRNVHNYFKHQRDVFVQDLKCTCPSCTRAKSAAEPVSQLPFAATEMATGVKKKMVYRTLKKSKGQVRNRTNSLARRCNADLLEGQQLRAILGSAFRQPELLYWSNVVRIASEDPHGIALEHLECMLETTGFVLQPWNNQLVPIEKRCLVEARARYLDEIETARKETTVVYIDVCWLRGRRLRRDPRPGGKSKIVVFAGTANVVSDVVFKLEVRPSVSEVEDAFISWVSQLSRDLSGKSTLVFVDIPWLATPAEQVPSEVTPKVAILRWLSERALTPDGHATRWELLELVKRHSGCVRESRLHTVVGGHGHRVLRIPQSASDLNPVTRIWPLLEGALASEELAALSETAVCEAALSSAANVWRELVSQLPALEESYRFFDASMARLLAELPPNTNPDRDDSLVLPGA</sequence>
<reference evidence="1 2" key="1">
    <citation type="journal article" date="2020" name="Cell">
        <title>Large-Scale Comparative Analyses of Tick Genomes Elucidate Their Genetic Diversity and Vector Capacities.</title>
        <authorList>
            <consortium name="Tick Genome and Microbiome Consortium (TIGMIC)"/>
            <person name="Jia N."/>
            <person name="Wang J."/>
            <person name="Shi W."/>
            <person name="Du L."/>
            <person name="Sun Y."/>
            <person name="Zhan W."/>
            <person name="Jiang J.F."/>
            <person name="Wang Q."/>
            <person name="Zhang B."/>
            <person name="Ji P."/>
            <person name="Bell-Sakyi L."/>
            <person name="Cui X.M."/>
            <person name="Yuan T.T."/>
            <person name="Jiang B.G."/>
            <person name="Yang W.F."/>
            <person name="Lam T.T."/>
            <person name="Chang Q.C."/>
            <person name="Ding S.J."/>
            <person name="Wang X.J."/>
            <person name="Zhu J.G."/>
            <person name="Ruan X.D."/>
            <person name="Zhao L."/>
            <person name="Wei J.T."/>
            <person name="Ye R.Z."/>
            <person name="Que T.C."/>
            <person name="Du C.H."/>
            <person name="Zhou Y.H."/>
            <person name="Cheng J.X."/>
            <person name="Dai P.F."/>
            <person name="Guo W.B."/>
            <person name="Han X.H."/>
            <person name="Huang E.J."/>
            <person name="Li L.F."/>
            <person name="Wei W."/>
            <person name="Gao Y.C."/>
            <person name="Liu J.Z."/>
            <person name="Shao H.Z."/>
            <person name="Wang X."/>
            <person name="Wang C.C."/>
            <person name="Yang T.C."/>
            <person name="Huo Q.B."/>
            <person name="Li W."/>
            <person name="Chen H.Y."/>
            <person name="Chen S.E."/>
            <person name="Zhou L.G."/>
            <person name="Ni X.B."/>
            <person name="Tian J.H."/>
            <person name="Sheng Y."/>
            <person name="Liu T."/>
            <person name="Pan Y.S."/>
            <person name="Xia L.Y."/>
            <person name="Li J."/>
            <person name="Zhao F."/>
            <person name="Cao W.C."/>
        </authorList>
    </citation>
    <scope>NUCLEOTIDE SEQUENCE [LARGE SCALE GENOMIC DNA]</scope>
    <source>
        <strain evidence="1">Iper-2018</strain>
    </source>
</reference>
<keyword evidence="2" id="KW-1185">Reference proteome</keyword>